<feature type="transmembrane region" description="Helical" evidence="1">
    <location>
        <begin position="131"/>
        <end position="151"/>
    </location>
</feature>
<evidence type="ECO:0000313" key="3">
    <source>
        <dbReference type="Proteomes" id="UP000308917"/>
    </source>
</evidence>
<keyword evidence="1" id="KW-0812">Transmembrane</keyword>
<evidence type="ECO:0000256" key="1">
    <source>
        <dbReference type="SAM" id="Phobius"/>
    </source>
</evidence>
<organism evidence="2 3">
    <name type="scientific">Lampropedia puyangensis</name>
    <dbReference type="NCBI Taxonomy" id="1330072"/>
    <lineage>
        <taxon>Bacteria</taxon>
        <taxon>Pseudomonadati</taxon>
        <taxon>Pseudomonadota</taxon>
        <taxon>Betaproteobacteria</taxon>
        <taxon>Burkholderiales</taxon>
        <taxon>Comamonadaceae</taxon>
        <taxon>Lampropedia</taxon>
    </lineage>
</organism>
<dbReference type="Proteomes" id="UP000308917">
    <property type="component" value="Unassembled WGS sequence"/>
</dbReference>
<protein>
    <submittedName>
        <fullName evidence="2">Uncharacterized protein</fullName>
    </submittedName>
</protein>
<accession>A0A4S8F7Z8</accession>
<sequence length="165" mass="17225">MPTTWVVQACSLTVDNYPGATNCLGNFSLGDRLAPLTQQAGYEWKVLHAAPGISVIPDPANPTTLTGTVRLSVVPDSIGDFELNYAGNAYGWALGVNMMGWAPGGGFSGPHPISIQPAQTAAPVVARPVPIGSLGITAVLALGLASAPFFLNRRRSAKLQKNQSR</sequence>
<comment type="caution">
    <text evidence="2">The sequence shown here is derived from an EMBL/GenBank/DDBJ whole genome shotgun (WGS) entry which is preliminary data.</text>
</comment>
<reference evidence="2 3" key="1">
    <citation type="journal article" date="2015" name="Antonie Van Leeuwenhoek">
        <title>Lampropedia puyangensis sp. nov., isolated from symptomatic bark of Populus ? euramericana canker and emended description of Lampropedia hyalina (Ehrenberg 1832) Lee et al. 2004.</title>
        <authorList>
            <person name="Li Y."/>
            <person name="Wang T."/>
            <person name="Piao C.G."/>
            <person name="Wang L.F."/>
            <person name="Tian G.Z."/>
            <person name="Zhu T.H."/>
            <person name="Guo M.W."/>
        </authorList>
    </citation>
    <scope>NUCLEOTIDE SEQUENCE [LARGE SCALE GENOMIC DNA]</scope>
    <source>
        <strain evidence="2 3">2-bin</strain>
    </source>
</reference>
<dbReference type="RefSeq" id="WP_136572843.1">
    <property type="nucleotide sequence ID" value="NZ_STFG01000004.1"/>
</dbReference>
<name>A0A4S8F7Z8_9BURK</name>
<keyword evidence="1" id="KW-0472">Membrane</keyword>
<proteinExistence type="predicted"/>
<evidence type="ECO:0000313" key="2">
    <source>
        <dbReference type="EMBL" id="THU03733.1"/>
    </source>
</evidence>
<keyword evidence="3" id="KW-1185">Reference proteome</keyword>
<dbReference type="AlphaFoldDB" id="A0A4S8F7Z8"/>
<dbReference type="EMBL" id="STFG01000004">
    <property type="protein sequence ID" value="THU03733.1"/>
    <property type="molecule type" value="Genomic_DNA"/>
</dbReference>
<keyword evidence="1" id="KW-1133">Transmembrane helix</keyword>
<gene>
    <name evidence="2" type="ORF">E9531_06000</name>
</gene>